<evidence type="ECO:0000313" key="4">
    <source>
        <dbReference type="Proteomes" id="UP001488805"/>
    </source>
</evidence>
<name>A0AAW1END3_ZOAVI</name>
<evidence type="ECO:0008006" key="5">
    <source>
        <dbReference type="Google" id="ProtNLM"/>
    </source>
</evidence>
<keyword evidence="4" id="KW-1185">Reference proteome</keyword>
<feature type="compositionally biased region" description="Basic residues" evidence="1">
    <location>
        <begin position="86"/>
        <end position="95"/>
    </location>
</feature>
<reference evidence="3 4" key="1">
    <citation type="journal article" date="2024" name="Genome Biol. Evol.">
        <title>Chromosome-level genome assembly of the viviparous eelpout Zoarces viviparus.</title>
        <authorList>
            <person name="Fuhrmann N."/>
            <person name="Brasseur M.V."/>
            <person name="Bakowski C.E."/>
            <person name="Podsiadlowski L."/>
            <person name="Prost S."/>
            <person name="Krehenwinkel H."/>
            <person name="Mayer C."/>
        </authorList>
    </citation>
    <scope>NUCLEOTIDE SEQUENCE [LARGE SCALE GENOMIC DNA]</scope>
    <source>
        <strain evidence="3">NO-MEL_2022_Ind0_liver</strain>
    </source>
</reference>
<comment type="caution">
    <text evidence="3">The sequence shown here is derived from an EMBL/GenBank/DDBJ whole genome shotgun (WGS) entry which is preliminary data.</text>
</comment>
<evidence type="ECO:0000256" key="2">
    <source>
        <dbReference type="SAM" id="Phobius"/>
    </source>
</evidence>
<keyword evidence="2" id="KW-0812">Transmembrane</keyword>
<proteinExistence type="predicted"/>
<feature type="transmembrane region" description="Helical" evidence="2">
    <location>
        <begin position="477"/>
        <end position="510"/>
    </location>
</feature>
<gene>
    <name evidence="3" type="ORF">VZT92_017584</name>
</gene>
<evidence type="ECO:0000256" key="1">
    <source>
        <dbReference type="SAM" id="MobiDB-lite"/>
    </source>
</evidence>
<keyword evidence="2" id="KW-0472">Membrane</keyword>
<evidence type="ECO:0000313" key="3">
    <source>
        <dbReference type="EMBL" id="KAK9523673.1"/>
    </source>
</evidence>
<feature type="region of interest" description="Disordered" evidence="1">
    <location>
        <begin position="85"/>
        <end position="107"/>
    </location>
</feature>
<organism evidence="3 4">
    <name type="scientific">Zoarces viviparus</name>
    <name type="common">Viviparous eelpout</name>
    <name type="synonym">Blennius viviparus</name>
    <dbReference type="NCBI Taxonomy" id="48416"/>
    <lineage>
        <taxon>Eukaryota</taxon>
        <taxon>Metazoa</taxon>
        <taxon>Chordata</taxon>
        <taxon>Craniata</taxon>
        <taxon>Vertebrata</taxon>
        <taxon>Euteleostomi</taxon>
        <taxon>Actinopterygii</taxon>
        <taxon>Neopterygii</taxon>
        <taxon>Teleostei</taxon>
        <taxon>Neoteleostei</taxon>
        <taxon>Acanthomorphata</taxon>
        <taxon>Eupercaria</taxon>
        <taxon>Perciformes</taxon>
        <taxon>Cottioidei</taxon>
        <taxon>Zoarcales</taxon>
        <taxon>Zoarcidae</taxon>
        <taxon>Zoarcinae</taxon>
        <taxon>Zoarces</taxon>
    </lineage>
</organism>
<dbReference type="Proteomes" id="UP001488805">
    <property type="component" value="Unassembled WGS sequence"/>
</dbReference>
<keyword evidence="2" id="KW-1133">Transmembrane helix</keyword>
<dbReference type="AlphaFoldDB" id="A0AAW1END3"/>
<protein>
    <recommendedName>
        <fullName evidence="5">Envelope glycoprotein</fullName>
    </recommendedName>
</protein>
<accession>A0AAW1END3</accession>
<sequence>MRITILMQKKREEKRAQCNWIYPENGIPGWYCSWACVPWAEQGTKGYWKPEVTYAASHRNDTCLTIMPGEGMFWGHYNFTCEATPPRRKTRRQKVKPPGNPTTGQRYNITSRAEKDTQREEKEEYQALKFIYLPQPNARHEEWLNDTLPWIWPREGISKKLTRVTDKMFNALNGSDYLADGASPRCTLWQEWRQVWGTWQYDCTGLKENRTIKGTLQAWKETHTRDDSSTWWGLQKNEVLDWVVPCLTQTTNYWVKYQYIATVYSKDRDIWPGEWSKPEPYVGPQPWKMECDRGNTTCNISLAGRHCETVPGWTDHCQRHYGHEYETHVQEVTWKKGQDKKWRRTGPTTSSCTNLILGHRMKNRENVNGQIIPPVTDPIVFLAEGHAFRKSLCEGKEDKGFEWVGPNRLYGNGTCYSPEEHWLSCGSGRREHECSWIELTGASIVGTATIVVEEVAGKIGEGVTIVKGWMGTLFSWLWPYLLMIVGTVILSIITCAAIKGGVAATAASCFKRNPKKKREVEERPLLRTREGHTHL</sequence>
<dbReference type="EMBL" id="JBCEZU010000156">
    <property type="protein sequence ID" value="KAK9523673.1"/>
    <property type="molecule type" value="Genomic_DNA"/>
</dbReference>